<comment type="caution">
    <text evidence="1">The sequence shown here is derived from an EMBL/GenBank/DDBJ whole genome shotgun (WGS) entry which is preliminary data.</text>
</comment>
<keyword evidence="2" id="KW-1185">Reference proteome</keyword>
<dbReference type="RefSeq" id="WP_186961863.1">
    <property type="nucleotide sequence ID" value="NZ_JACOOI010000055.1"/>
</dbReference>
<protein>
    <submittedName>
        <fullName evidence="1">Uncharacterized protein</fullName>
    </submittedName>
</protein>
<evidence type="ECO:0000313" key="2">
    <source>
        <dbReference type="Proteomes" id="UP000644010"/>
    </source>
</evidence>
<evidence type="ECO:0000313" key="1">
    <source>
        <dbReference type="EMBL" id="MBC5646387.1"/>
    </source>
</evidence>
<proteinExistence type="predicted"/>
<dbReference type="Proteomes" id="UP000644010">
    <property type="component" value="Unassembled WGS sequence"/>
</dbReference>
<gene>
    <name evidence="1" type="ORF">H8S77_26340</name>
</gene>
<sequence length="73" mass="8438">MERIIVISRNGKHCTYIKLYGDNHAYCPSDLFESYEDAIEECISRNGNRNLSRLLDVEGKEILYQEVLASIAR</sequence>
<reference evidence="1 2" key="1">
    <citation type="submission" date="2020-08" db="EMBL/GenBank/DDBJ databases">
        <title>Genome public.</title>
        <authorList>
            <person name="Liu C."/>
            <person name="Sun Q."/>
        </authorList>
    </citation>
    <scope>NUCLEOTIDE SEQUENCE [LARGE SCALE GENOMIC DNA]</scope>
    <source>
        <strain evidence="1 2">BX2</strain>
    </source>
</reference>
<accession>A0ABR7E9E1</accession>
<dbReference type="EMBL" id="JACOOI010000055">
    <property type="protein sequence ID" value="MBC5646387.1"/>
    <property type="molecule type" value="Genomic_DNA"/>
</dbReference>
<organism evidence="1 2">
    <name type="scientific">Parabacteroides segnis</name>
    <dbReference type="NCBI Taxonomy" id="2763058"/>
    <lineage>
        <taxon>Bacteria</taxon>
        <taxon>Pseudomonadati</taxon>
        <taxon>Bacteroidota</taxon>
        <taxon>Bacteroidia</taxon>
        <taxon>Bacteroidales</taxon>
        <taxon>Tannerellaceae</taxon>
        <taxon>Parabacteroides</taxon>
    </lineage>
</organism>
<name>A0ABR7E9E1_9BACT</name>